<reference evidence="11" key="1">
    <citation type="submission" date="2022-07" db="EMBL/GenBank/DDBJ databases">
        <authorList>
            <person name="Trinca V."/>
            <person name="Uliana J.V.C."/>
            <person name="Torres T.T."/>
            <person name="Ward R.J."/>
            <person name="Monesi N."/>
        </authorList>
    </citation>
    <scope>NUCLEOTIDE SEQUENCE</scope>
    <source>
        <strain evidence="11">HSMRA1968</strain>
        <tissue evidence="11">Whole embryos</tissue>
    </source>
</reference>
<evidence type="ECO:0000256" key="2">
    <source>
        <dbReference type="ARBA" id="ARBA00022475"/>
    </source>
</evidence>
<keyword evidence="11" id="KW-0808">Transferase</keyword>
<keyword evidence="9" id="KW-0807">Transducer</keyword>
<evidence type="ECO:0000256" key="5">
    <source>
        <dbReference type="ARBA" id="ARBA00022725"/>
    </source>
</evidence>
<protein>
    <submittedName>
        <fullName evidence="11">Serine/threonine-protein kinase ULK2</fullName>
    </submittedName>
</protein>
<evidence type="ECO:0000256" key="10">
    <source>
        <dbReference type="SAM" id="Phobius"/>
    </source>
</evidence>
<comment type="caution">
    <text evidence="11">The sequence shown here is derived from an EMBL/GenBank/DDBJ whole genome shotgun (WGS) entry which is preliminary data.</text>
</comment>
<evidence type="ECO:0000256" key="3">
    <source>
        <dbReference type="ARBA" id="ARBA00022606"/>
    </source>
</evidence>
<dbReference type="GO" id="GO:0007165">
    <property type="term" value="P:signal transduction"/>
    <property type="evidence" value="ECO:0007669"/>
    <property type="project" value="UniProtKB-KW"/>
</dbReference>
<keyword evidence="11" id="KW-0418">Kinase</keyword>
<evidence type="ECO:0000256" key="9">
    <source>
        <dbReference type="ARBA" id="ARBA00023224"/>
    </source>
</evidence>
<dbReference type="OrthoDB" id="346907at2759"/>
<keyword evidence="3" id="KW-0716">Sensory transduction</keyword>
<evidence type="ECO:0000256" key="6">
    <source>
        <dbReference type="ARBA" id="ARBA00022989"/>
    </source>
</evidence>
<proteinExistence type="predicted"/>
<dbReference type="EMBL" id="WJQU01000001">
    <property type="protein sequence ID" value="KAJ6646876.1"/>
    <property type="molecule type" value="Genomic_DNA"/>
</dbReference>
<evidence type="ECO:0000256" key="8">
    <source>
        <dbReference type="ARBA" id="ARBA00023170"/>
    </source>
</evidence>
<evidence type="ECO:0000256" key="4">
    <source>
        <dbReference type="ARBA" id="ARBA00022692"/>
    </source>
</evidence>
<keyword evidence="8" id="KW-0675">Receptor</keyword>
<dbReference type="Gene3D" id="3.30.200.20">
    <property type="entry name" value="Phosphorylase Kinase, domain 1"/>
    <property type="match status" value="1"/>
</dbReference>
<evidence type="ECO:0000256" key="1">
    <source>
        <dbReference type="ARBA" id="ARBA00004651"/>
    </source>
</evidence>
<keyword evidence="12" id="KW-1185">Reference proteome</keyword>
<keyword evidence="5" id="KW-0552">Olfaction</keyword>
<dbReference type="GO" id="GO:0016301">
    <property type="term" value="F:kinase activity"/>
    <property type="evidence" value="ECO:0007669"/>
    <property type="project" value="UniProtKB-KW"/>
</dbReference>
<comment type="subcellular location">
    <subcellularLocation>
        <location evidence="1">Cell membrane</location>
        <topology evidence="1">Multi-pass membrane protein</topology>
    </subcellularLocation>
</comment>
<gene>
    <name evidence="11" type="primary">ULK2</name>
    <name evidence="11" type="ORF">Bhyg_02090</name>
</gene>
<dbReference type="GO" id="GO:0005886">
    <property type="term" value="C:plasma membrane"/>
    <property type="evidence" value="ECO:0007669"/>
    <property type="project" value="UniProtKB-SubCell"/>
</dbReference>
<keyword evidence="7 10" id="KW-0472">Membrane</keyword>
<feature type="transmembrane region" description="Helical" evidence="10">
    <location>
        <begin position="35"/>
        <end position="55"/>
    </location>
</feature>
<dbReference type="GO" id="GO:0004984">
    <property type="term" value="F:olfactory receptor activity"/>
    <property type="evidence" value="ECO:0007669"/>
    <property type="project" value="InterPro"/>
</dbReference>
<dbReference type="PANTHER" id="PTHR21137">
    <property type="entry name" value="ODORANT RECEPTOR"/>
    <property type="match status" value="1"/>
</dbReference>
<feature type="transmembrane region" description="Helical" evidence="10">
    <location>
        <begin position="101"/>
        <end position="123"/>
    </location>
</feature>
<sequence>MDTITVGDYEYSSKDLVGHGAFAIVYKGRHRKNGWYGGIGAFSGMLFEMSFYCYMGTQISKTDDYLCAVIYDTKWNEYDLVSQRAIMMLLRESQVSKETDIGFIGPLSLVTLVNFLKSMYSYFTVLSEMM</sequence>
<dbReference type="Proteomes" id="UP001151699">
    <property type="component" value="Chromosome A"/>
</dbReference>
<evidence type="ECO:0000256" key="7">
    <source>
        <dbReference type="ARBA" id="ARBA00023136"/>
    </source>
</evidence>
<accession>A0A9Q0NCB4</accession>
<dbReference type="GO" id="GO:0005549">
    <property type="term" value="F:odorant binding"/>
    <property type="evidence" value="ECO:0007669"/>
    <property type="project" value="InterPro"/>
</dbReference>
<organism evidence="11 12">
    <name type="scientific">Pseudolycoriella hygida</name>
    <dbReference type="NCBI Taxonomy" id="35572"/>
    <lineage>
        <taxon>Eukaryota</taxon>
        <taxon>Metazoa</taxon>
        <taxon>Ecdysozoa</taxon>
        <taxon>Arthropoda</taxon>
        <taxon>Hexapoda</taxon>
        <taxon>Insecta</taxon>
        <taxon>Pterygota</taxon>
        <taxon>Neoptera</taxon>
        <taxon>Endopterygota</taxon>
        <taxon>Diptera</taxon>
        <taxon>Nematocera</taxon>
        <taxon>Sciaroidea</taxon>
        <taxon>Sciaridae</taxon>
        <taxon>Pseudolycoriella</taxon>
    </lineage>
</organism>
<keyword evidence="4 10" id="KW-0812">Transmembrane</keyword>
<dbReference type="InterPro" id="IPR004117">
    <property type="entry name" value="7tm6_olfct_rcpt"/>
</dbReference>
<evidence type="ECO:0000313" key="11">
    <source>
        <dbReference type="EMBL" id="KAJ6646876.1"/>
    </source>
</evidence>
<dbReference type="Pfam" id="PF02949">
    <property type="entry name" value="7tm_6"/>
    <property type="match status" value="1"/>
</dbReference>
<evidence type="ECO:0000313" key="12">
    <source>
        <dbReference type="Proteomes" id="UP001151699"/>
    </source>
</evidence>
<dbReference type="PANTHER" id="PTHR21137:SF35">
    <property type="entry name" value="ODORANT RECEPTOR 19A-RELATED"/>
    <property type="match status" value="1"/>
</dbReference>
<dbReference type="AlphaFoldDB" id="A0A9Q0NCB4"/>
<keyword evidence="2" id="KW-1003">Cell membrane</keyword>
<keyword evidence="6 10" id="KW-1133">Transmembrane helix</keyword>
<name>A0A9Q0NCB4_9DIPT</name>